<keyword evidence="2" id="KW-1185">Reference proteome</keyword>
<accession>A6FWU6</accession>
<reference evidence="1 2" key="1">
    <citation type="submission" date="2007-06" db="EMBL/GenBank/DDBJ databases">
        <authorList>
            <person name="Shimkets L."/>
            <person name="Ferriera S."/>
            <person name="Johnson J."/>
            <person name="Kravitz S."/>
            <person name="Beeson K."/>
            <person name="Sutton G."/>
            <person name="Rogers Y.-H."/>
            <person name="Friedman R."/>
            <person name="Frazier M."/>
            <person name="Venter J.C."/>
        </authorList>
    </citation>
    <scope>NUCLEOTIDE SEQUENCE [LARGE SCALE GENOMIC DNA]</scope>
    <source>
        <strain evidence="1 2">SIR-1</strain>
    </source>
</reference>
<proteinExistence type="predicted"/>
<name>A6FWU6_9BACT</name>
<dbReference type="EMBL" id="ABCS01000001">
    <property type="protein sequence ID" value="EDM81770.1"/>
    <property type="molecule type" value="Genomic_DNA"/>
</dbReference>
<evidence type="ECO:0000313" key="1">
    <source>
        <dbReference type="EMBL" id="EDM81770.1"/>
    </source>
</evidence>
<dbReference type="Proteomes" id="UP000005801">
    <property type="component" value="Unassembled WGS sequence"/>
</dbReference>
<gene>
    <name evidence="1" type="ORF">PPSIR1_04868</name>
</gene>
<dbReference type="AlphaFoldDB" id="A6FWU6"/>
<evidence type="ECO:0000313" key="2">
    <source>
        <dbReference type="Proteomes" id="UP000005801"/>
    </source>
</evidence>
<protein>
    <submittedName>
        <fullName evidence="1">Uncharacterized protein</fullName>
    </submittedName>
</protein>
<comment type="caution">
    <text evidence="1">The sequence shown here is derived from an EMBL/GenBank/DDBJ whole genome shotgun (WGS) entry which is preliminary data.</text>
</comment>
<dbReference type="RefSeq" id="WP_006968945.1">
    <property type="nucleotide sequence ID" value="NZ_ABCS01000001.1"/>
</dbReference>
<dbReference type="OrthoDB" id="5532713at2"/>
<organism evidence="1 2">
    <name type="scientific">Plesiocystis pacifica SIR-1</name>
    <dbReference type="NCBI Taxonomy" id="391625"/>
    <lineage>
        <taxon>Bacteria</taxon>
        <taxon>Pseudomonadati</taxon>
        <taxon>Myxococcota</taxon>
        <taxon>Polyangia</taxon>
        <taxon>Nannocystales</taxon>
        <taxon>Nannocystaceae</taxon>
        <taxon>Plesiocystis</taxon>
    </lineage>
</organism>
<sequence>MDATHTAPDEDLAWVGDFSTTVIVLRGDHAREGNWQALLNRLRRNPRPTVLRILGDAHLGVRRRGELAEALGSKVRVAALVDSERGRGLATALRWLGAEVDIFDHGDVQAAGRHLGLASTKIRNMTSPLIHAGLV</sequence>